<feature type="coiled-coil region" evidence="1">
    <location>
        <begin position="166"/>
        <end position="200"/>
    </location>
</feature>
<evidence type="ECO:0000256" key="1">
    <source>
        <dbReference type="SAM" id="Coils"/>
    </source>
</evidence>
<dbReference type="Proteomes" id="UP000007879">
    <property type="component" value="Unassembled WGS sequence"/>
</dbReference>
<accession>A0AAN0JKB8</accession>
<protein>
    <submittedName>
        <fullName evidence="2">Uncharacterized protein</fullName>
    </submittedName>
</protein>
<keyword evidence="3" id="KW-1185">Reference proteome</keyword>
<dbReference type="RefSeq" id="XP_019857216.1">
    <property type="nucleotide sequence ID" value="XM_020001657.1"/>
</dbReference>
<dbReference type="AlphaFoldDB" id="A0AAN0JKB8"/>
<organism evidence="2 3">
    <name type="scientific">Amphimedon queenslandica</name>
    <name type="common">Sponge</name>
    <dbReference type="NCBI Taxonomy" id="400682"/>
    <lineage>
        <taxon>Eukaryota</taxon>
        <taxon>Metazoa</taxon>
        <taxon>Porifera</taxon>
        <taxon>Demospongiae</taxon>
        <taxon>Heteroscleromorpha</taxon>
        <taxon>Haplosclerida</taxon>
        <taxon>Niphatidae</taxon>
        <taxon>Amphimedon</taxon>
    </lineage>
</organism>
<reference evidence="3" key="1">
    <citation type="journal article" date="2010" name="Nature">
        <title>The Amphimedon queenslandica genome and the evolution of animal complexity.</title>
        <authorList>
            <person name="Srivastava M."/>
            <person name="Simakov O."/>
            <person name="Chapman J."/>
            <person name="Fahey B."/>
            <person name="Gauthier M.E."/>
            <person name="Mitros T."/>
            <person name="Richards G.S."/>
            <person name="Conaco C."/>
            <person name="Dacre M."/>
            <person name="Hellsten U."/>
            <person name="Larroux C."/>
            <person name="Putnam N.H."/>
            <person name="Stanke M."/>
            <person name="Adamska M."/>
            <person name="Darling A."/>
            <person name="Degnan S.M."/>
            <person name="Oakley T.H."/>
            <person name="Plachetzki D.C."/>
            <person name="Zhai Y."/>
            <person name="Adamski M."/>
            <person name="Calcino A."/>
            <person name="Cummins S.F."/>
            <person name="Goodstein D.M."/>
            <person name="Harris C."/>
            <person name="Jackson D.J."/>
            <person name="Leys S.P."/>
            <person name="Shu S."/>
            <person name="Woodcroft B.J."/>
            <person name="Vervoort M."/>
            <person name="Kosik K.S."/>
            <person name="Manning G."/>
            <person name="Degnan B.M."/>
            <person name="Rokhsar D.S."/>
        </authorList>
    </citation>
    <scope>NUCLEOTIDE SEQUENCE [LARGE SCALE GENOMIC DNA]</scope>
</reference>
<evidence type="ECO:0000313" key="2">
    <source>
        <dbReference type="EnsemblMetazoa" id="XP_019857216.1"/>
    </source>
</evidence>
<reference evidence="2" key="2">
    <citation type="submission" date="2024-06" db="UniProtKB">
        <authorList>
            <consortium name="EnsemblMetazoa"/>
        </authorList>
    </citation>
    <scope>IDENTIFICATION</scope>
</reference>
<proteinExistence type="predicted"/>
<keyword evidence="1" id="KW-0175">Coiled coil</keyword>
<dbReference type="GeneID" id="109585530"/>
<dbReference type="KEGG" id="aqu:109585530"/>
<name>A0AAN0JKB8_AMPQE</name>
<sequence length="204" mass="23479">MSALRKRYCIMFSSVDDSMEVLKRDTTPFDTTPFEEIANEVDCSTAELVEFSDSMKSKRVCNIPSRKLPCCATVETLSIAMTCDSKTCADTDVIISTIFGDLLKKVVRCHDIKNEEGIVCYFPPVYSTLLIDRILKNFSFFKEMQIKTITVGFCTVYNETLFDKAYEKLIRRIDILEERNLELEKSKQTLLDKIKELEEKIEGQ</sequence>
<evidence type="ECO:0000313" key="3">
    <source>
        <dbReference type="Proteomes" id="UP000007879"/>
    </source>
</evidence>
<dbReference type="EnsemblMetazoa" id="XM_020001657.1">
    <property type="protein sequence ID" value="XP_019857216.1"/>
    <property type="gene ID" value="LOC109585530"/>
</dbReference>